<dbReference type="Pfam" id="PF01541">
    <property type="entry name" value="GIY-YIG"/>
    <property type="match status" value="1"/>
</dbReference>
<dbReference type="PANTHER" id="PTHR30562">
    <property type="entry name" value="UVRC/OXIDOREDUCTASE"/>
    <property type="match status" value="1"/>
</dbReference>
<dbReference type="Gene3D" id="3.30.420.340">
    <property type="entry name" value="UvrC, RNAse H endonuclease domain"/>
    <property type="match status" value="1"/>
</dbReference>
<evidence type="ECO:0000256" key="2">
    <source>
        <dbReference type="ARBA" id="ARBA00022763"/>
    </source>
</evidence>
<dbReference type="InterPro" id="IPR050066">
    <property type="entry name" value="UvrABC_protein_C"/>
</dbReference>
<dbReference type="PROSITE" id="PS50151">
    <property type="entry name" value="UVR"/>
    <property type="match status" value="1"/>
</dbReference>
<comment type="subunit">
    <text evidence="7">Interacts with UvrB in an incision complex.</text>
</comment>
<dbReference type="Pfam" id="PF02151">
    <property type="entry name" value="UVR"/>
    <property type="match status" value="1"/>
</dbReference>
<evidence type="ECO:0000256" key="5">
    <source>
        <dbReference type="ARBA" id="ARBA00023204"/>
    </source>
</evidence>
<accession>A0AAE6M892</accession>
<feature type="domain" description="UVR" evidence="8">
    <location>
        <begin position="205"/>
        <end position="240"/>
    </location>
</feature>
<dbReference type="SUPFAM" id="SSF47781">
    <property type="entry name" value="RuvA domain 2-like"/>
    <property type="match status" value="1"/>
</dbReference>
<feature type="domain" description="UvrC family homology region profile" evidence="10">
    <location>
        <begin position="256"/>
        <end position="535"/>
    </location>
</feature>
<comment type="similarity">
    <text evidence="7">Belongs to the UvrC family.</text>
</comment>
<dbReference type="CDD" id="cd10434">
    <property type="entry name" value="GIY-YIG_UvrC_Cho"/>
    <property type="match status" value="1"/>
</dbReference>
<reference evidence="11 12" key="1">
    <citation type="submission" date="2019-08" db="EMBL/GenBank/DDBJ databases">
        <authorList>
            <person name="Kuhnert P."/>
        </authorList>
    </citation>
    <scope>NUCLEOTIDE SEQUENCE [LARGE SCALE GENOMIC DNA]</scope>
    <source>
        <strain evidence="11 12">B36.5</strain>
    </source>
</reference>
<keyword evidence="5 7" id="KW-0234">DNA repair</keyword>
<evidence type="ECO:0000313" key="11">
    <source>
        <dbReference type="EMBL" id="QEJ99631.1"/>
    </source>
</evidence>
<keyword evidence="2 7" id="KW-0227">DNA damage</keyword>
<dbReference type="InterPro" id="IPR001943">
    <property type="entry name" value="UVR_dom"/>
</dbReference>
<name>A0AAE6M892_TREPH</name>
<keyword evidence="4 7" id="KW-0267">Excision nuclease</keyword>
<dbReference type="SUPFAM" id="SSF82771">
    <property type="entry name" value="GIY-YIG endonuclease"/>
    <property type="match status" value="1"/>
</dbReference>
<gene>
    <name evidence="7 11" type="primary">uvrC</name>
    <name evidence="11" type="ORF">FUT82_09710</name>
</gene>
<comment type="subcellular location">
    <subcellularLocation>
        <location evidence="7">Cytoplasm</location>
    </subcellularLocation>
</comment>
<keyword evidence="3 7" id="KW-0228">DNA excision</keyword>
<dbReference type="GO" id="GO:0009381">
    <property type="term" value="F:excinuclease ABC activity"/>
    <property type="evidence" value="ECO:0007669"/>
    <property type="project" value="UniProtKB-UniRule"/>
</dbReference>
<evidence type="ECO:0000256" key="7">
    <source>
        <dbReference type="HAMAP-Rule" id="MF_00203"/>
    </source>
</evidence>
<dbReference type="GO" id="GO:0005737">
    <property type="term" value="C:cytoplasm"/>
    <property type="evidence" value="ECO:0007669"/>
    <property type="project" value="UniProtKB-SubCell"/>
</dbReference>
<evidence type="ECO:0000259" key="9">
    <source>
        <dbReference type="PROSITE" id="PS50164"/>
    </source>
</evidence>
<dbReference type="Pfam" id="PF22920">
    <property type="entry name" value="UvrC_RNaseH"/>
    <property type="match status" value="1"/>
</dbReference>
<evidence type="ECO:0000313" key="12">
    <source>
        <dbReference type="Proteomes" id="UP000323594"/>
    </source>
</evidence>
<feature type="domain" description="GIY-YIG" evidence="9">
    <location>
        <begin position="21"/>
        <end position="98"/>
    </location>
</feature>
<protein>
    <recommendedName>
        <fullName evidence="7">UvrABC system protein C</fullName>
        <shortName evidence="7">Protein UvrC</shortName>
    </recommendedName>
    <alternativeName>
        <fullName evidence="7">Excinuclease ABC subunit C</fullName>
    </alternativeName>
</protein>
<dbReference type="InterPro" id="IPR047296">
    <property type="entry name" value="GIY-YIG_UvrC_Cho"/>
</dbReference>
<dbReference type="InterPro" id="IPR000305">
    <property type="entry name" value="GIY-YIG_endonuc"/>
</dbReference>
<sequence>MKSQSEETRKKLHEIALKAPKSSGVYLWADAGGVIIYVGKAKSLKNRLSSYFTSKKDIKTRILVSRAAGLEYIQTKNEYEALLLENTLIKKHKPRYNINLKDGKTYPVLKLTNEQFPRLYRTRNIHNDGAQYFGPFPNVAAVDQFLDLVKRNYKLRQCKTLKKRAQPCLYYHIGRCDAPCCGLGSREEYHKEVEEIALLLDGDADTAVKKLTEKMKEAAAQKEFERAARIRDGIQAVYAIRGQNIVEDMDPEGRDYIAWASEAAMVTFAVLRMRGGRLVGRDLYRTQSLKDEEEILSEFLIAYYTKAELIPPHIFVPSESGHELAEKWFKEEFNVETKITMIPLEKSEEKSFEESSRAAAIPEPKEKSFLSVSLANTCANSEVAEPENMYAGNSFGLPNSVLAHHRAALAMAKFNAGEDAARRLREAGDYPALEELQKILSLPNIPHRIEGFDIAHLYGKYTVASLISFKDGNPDKKNYRIFRLKNTDGVIDDFESMREAVARRYTRLINEKADLPDLILIDGGIGQVNAAKGILDALEADIPIVGLAEKDEELFLPHTSKPIVLPKRSVALRMLQRVRDETHRFATTRNRHLRSKEELKLRFENLPHIGKKRAAMLLKQFGSIEAVGKNSAETIAAAAKISLQQASEVLEKITKELS</sequence>
<dbReference type="Gene3D" id="3.40.1440.10">
    <property type="entry name" value="GIY-YIG endonuclease"/>
    <property type="match status" value="1"/>
</dbReference>
<comment type="function">
    <text evidence="7">The UvrABC repair system catalyzes the recognition and processing of DNA lesions. UvrC both incises the 5' and 3' sides of the lesion. The N-terminal half is responsible for the 3' incision and the C-terminal half is responsible for the 5' incision.</text>
</comment>
<dbReference type="Proteomes" id="UP000323594">
    <property type="component" value="Chromosome"/>
</dbReference>
<dbReference type="SMART" id="SM00465">
    <property type="entry name" value="GIYc"/>
    <property type="match status" value="1"/>
</dbReference>
<dbReference type="EMBL" id="CP042817">
    <property type="protein sequence ID" value="QEJ99631.1"/>
    <property type="molecule type" value="Genomic_DNA"/>
</dbReference>
<dbReference type="InterPro" id="IPR001162">
    <property type="entry name" value="UvrC_RNase_H_dom"/>
</dbReference>
<dbReference type="NCBIfam" id="TIGR00194">
    <property type="entry name" value="uvrC"/>
    <property type="match status" value="1"/>
</dbReference>
<evidence type="ECO:0000259" key="10">
    <source>
        <dbReference type="PROSITE" id="PS50165"/>
    </source>
</evidence>
<evidence type="ECO:0000256" key="3">
    <source>
        <dbReference type="ARBA" id="ARBA00022769"/>
    </source>
</evidence>
<dbReference type="FunFam" id="3.40.1440.10:FF:000001">
    <property type="entry name" value="UvrABC system protein C"/>
    <property type="match status" value="1"/>
</dbReference>
<dbReference type="GO" id="GO:0009432">
    <property type="term" value="P:SOS response"/>
    <property type="evidence" value="ECO:0007669"/>
    <property type="project" value="UniProtKB-UniRule"/>
</dbReference>
<organism evidence="11 12">
    <name type="scientific">Treponema phagedenis</name>
    <dbReference type="NCBI Taxonomy" id="162"/>
    <lineage>
        <taxon>Bacteria</taxon>
        <taxon>Pseudomonadati</taxon>
        <taxon>Spirochaetota</taxon>
        <taxon>Spirochaetia</taxon>
        <taxon>Spirochaetales</taxon>
        <taxon>Treponemataceae</taxon>
        <taxon>Treponema</taxon>
    </lineage>
</organism>
<dbReference type="InterPro" id="IPR004791">
    <property type="entry name" value="UvrC"/>
</dbReference>
<dbReference type="Gene3D" id="1.10.150.20">
    <property type="entry name" value="5' to 3' exonuclease, C-terminal subdomain"/>
    <property type="match status" value="1"/>
</dbReference>
<dbReference type="GO" id="GO:0009380">
    <property type="term" value="C:excinuclease repair complex"/>
    <property type="evidence" value="ECO:0007669"/>
    <property type="project" value="InterPro"/>
</dbReference>
<dbReference type="InterPro" id="IPR010994">
    <property type="entry name" value="RuvA_2-like"/>
</dbReference>
<proteinExistence type="inferred from homology"/>
<dbReference type="GO" id="GO:0003677">
    <property type="term" value="F:DNA binding"/>
    <property type="evidence" value="ECO:0007669"/>
    <property type="project" value="UniProtKB-UniRule"/>
</dbReference>
<keyword evidence="1 7" id="KW-0963">Cytoplasm</keyword>
<evidence type="ECO:0000256" key="1">
    <source>
        <dbReference type="ARBA" id="ARBA00022490"/>
    </source>
</evidence>
<dbReference type="PANTHER" id="PTHR30562:SF1">
    <property type="entry name" value="UVRABC SYSTEM PROTEIN C"/>
    <property type="match status" value="1"/>
</dbReference>
<dbReference type="InterPro" id="IPR038476">
    <property type="entry name" value="UvrC_RNase_H_dom_sf"/>
</dbReference>
<dbReference type="Gene3D" id="4.10.860.10">
    <property type="entry name" value="UVR domain"/>
    <property type="match status" value="1"/>
</dbReference>
<dbReference type="PROSITE" id="PS50164">
    <property type="entry name" value="GIY_YIG"/>
    <property type="match status" value="1"/>
</dbReference>
<dbReference type="InterPro" id="IPR035901">
    <property type="entry name" value="GIY-YIG_endonuc_sf"/>
</dbReference>
<dbReference type="GO" id="GO:0006289">
    <property type="term" value="P:nucleotide-excision repair"/>
    <property type="evidence" value="ECO:0007669"/>
    <property type="project" value="UniProtKB-UniRule"/>
</dbReference>
<dbReference type="Pfam" id="PF08459">
    <property type="entry name" value="UvrC_RNaseH_dom"/>
    <property type="match status" value="1"/>
</dbReference>
<dbReference type="HAMAP" id="MF_00203">
    <property type="entry name" value="UvrC"/>
    <property type="match status" value="1"/>
</dbReference>
<keyword evidence="6 7" id="KW-0742">SOS response</keyword>
<evidence type="ECO:0000256" key="6">
    <source>
        <dbReference type="ARBA" id="ARBA00023236"/>
    </source>
</evidence>
<dbReference type="PROSITE" id="PS50165">
    <property type="entry name" value="UVRC"/>
    <property type="match status" value="1"/>
</dbReference>
<evidence type="ECO:0000259" key="8">
    <source>
        <dbReference type="PROSITE" id="PS50151"/>
    </source>
</evidence>
<dbReference type="SUPFAM" id="SSF46600">
    <property type="entry name" value="C-terminal UvrC-binding domain of UvrB"/>
    <property type="match status" value="1"/>
</dbReference>
<dbReference type="AlphaFoldDB" id="A0AAE6M892"/>
<evidence type="ECO:0000256" key="4">
    <source>
        <dbReference type="ARBA" id="ARBA00022881"/>
    </source>
</evidence>
<dbReference type="InterPro" id="IPR036876">
    <property type="entry name" value="UVR_dom_sf"/>
</dbReference>